<dbReference type="PANTHER" id="PTHR13847:SF289">
    <property type="entry name" value="GLYCINE OXIDASE"/>
    <property type="match status" value="1"/>
</dbReference>
<dbReference type="EMBL" id="RKHR01000003">
    <property type="protein sequence ID" value="ROS05512.1"/>
    <property type="molecule type" value="Genomic_DNA"/>
</dbReference>
<dbReference type="Gene3D" id="3.30.9.10">
    <property type="entry name" value="D-Amino Acid Oxidase, subunit A, domain 2"/>
    <property type="match status" value="1"/>
</dbReference>
<dbReference type="AlphaFoldDB" id="A0A3N2E0T2"/>
<dbReference type="Pfam" id="PF01266">
    <property type="entry name" value="DAO"/>
    <property type="match status" value="1"/>
</dbReference>
<evidence type="ECO:0000313" key="4">
    <source>
        <dbReference type="Proteomes" id="UP000275394"/>
    </source>
</evidence>
<sequence length="479" mass="51474">MTKRIAVVGAGAVGKAITYQFLTEGYNCTLFDPQGGASHSASRVAGGMQGSYSEITEDNQDSKQIKFCLDSHKVFRSWLKQIENDSGIEVYLHQGSIVFANSIGGIGDKEAINVMIKKIQEQGDTYENLMPSDIPFMKPSSHCEVEKAIYIPSEAGFDAETLHESLFGAIKAYPKANVVADSVTDITPVTKGECWAVTTTNGETHEFDSVIISAGAQAEKLLGESLYSELALPPMYGGKGVALLMENTLDINTVIRTPNRHGACGTHAVPRKNGLYVGATNRPSLDPTNNGGATAGEINFLFDGIINQINNQFANSALLGTLAAYRPFTADGKPFIGQTNQPGLFLATGTGRTGILMAPLIAQIIVDEVMGKTPRQENVFTPIDRKGSYETIKTATFEQLYTVAKAAVIDVAGAYGSLPLDSSNTIAAYIAQMLHELVISYANGNKVDGKIMYIFDNFPTEVAVPLLYSTVVSKQLQKL</sequence>
<accession>A0A3N2E0T2</accession>
<keyword evidence="1" id="KW-0560">Oxidoreductase</keyword>
<dbReference type="GO" id="GO:0005737">
    <property type="term" value="C:cytoplasm"/>
    <property type="evidence" value="ECO:0007669"/>
    <property type="project" value="TreeGrafter"/>
</dbReference>
<dbReference type="Proteomes" id="UP000275394">
    <property type="component" value="Unassembled WGS sequence"/>
</dbReference>
<dbReference type="RefSeq" id="WP_162844082.1">
    <property type="nucleotide sequence ID" value="NZ_RKHR01000003.1"/>
</dbReference>
<evidence type="ECO:0000259" key="2">
    <source>
        <dbReference type="Pfam" id="PF01266"/>
    </source>
</evidence>
<comment type="caution">
    <text evidence="3">The sequence shown here is derived from an EMBL/GenBank/DDBJ whole genome shotgun (WGS) entry which is preliminary data.</text>
</comment>
<proteinExistence type="predicted"/>
<reference evidence="3 4" key="1">
    <citation type="submission" date="2018-11" db="EMBL/GenBank/DDBJ databases">
        <title>Genomic Encyclopedia of Type Strains, Phase IV (KMG-IV): sequencing the most valuable type-strain genomes for metagenomic binning, comparative biology and taxonomic classification.</title>
        <authorList>
            <person name="Goeker M."/>
        </authorList>
    </citation>
    <scope>NUCLEOTIDE SEQUENCE [LARGE SCALE GENOMIC DNA]</scope>
    <source>
        <strain evidence="3 4">DSM 100316</strain>
    </source>
</reference>
<dbReference type="Gene3D" id="3.50.50.60">
    <property type="entry name" value="FAD/NAD(P)-binding domain"/>
    <property type="match status" value="1"/>
</dbReference>
<protein>
    <submittedName>
        <fullName evidence="3">Glycine/D-amino acid oxidase-like deaminating enzyme</fullName>
    </submittedName>
</protein>
<dbReference type="GO" id="GO:0016491">
    <property type="term" value="F:oxidoreductase activity"/>
    <property type="evidence" value="ECO:0007669"/>
    <property type="project" value="UniProtKB-KW"/>
</dbReference>
<organism evidence="3 4">
    <name type="scientific">Sinobacterium caligoides</name>
    <dbReference type="NCBI Taxonomy" id="933926"/>
    <lineage>
        <taxon>Bacteria</taxon>
        <taxon>Pseudomonadati</taxon>
        <taxon>Pseudomonadota</taxon>
        <taxon>Gammaproteobacteria</taxon>
        <taxon>Cellvibrionales</taxon>
        <taxon>Spongiibacteraceae</taxon>
        <taxon>Sinobacterium</taxon>
    </lineage>
</organism>
<evidence type="ECO:0000256" key="1">
    <source>
        <dbReference type="ARBA" id="ARBA00023002"/>
    </source>
</evidence>
<evidence type="ECO:0000313" key="3">
    <source>
        <dbReference type="EMBL" id="ROS05512.1"/>
    </source>
</evidence>
<dbReference type="SUPFAM" id="SSF51905">
    <property type="entry name" value="FAD/NAD(P)-binding domain"/>
    <property type="match status" value="1"/>
</dbReference>
<name>A0A3N2E0T2_9GAMM</name>
<dbReference type="PANTHER" id="PTHR13847">
    <property type="entry name" value="SARCOSINE DEHYDROGENASE-RELATED"/>
    <property type="match status" value="1"/>
</dbReference>
<keyword evidence="4" id="KW-1185">Reference proteome</keyword>
<feature type="domain" description="FAD dependent oxidoreductase" evidence="2">
    <location>
        <begin position="4"/>
        <end position="367"/>
    </location>
</feature>
<dbReference type="InterPro" id="IPR036188">
    <property type="entry name" value="FAD/NAD-bd_sf"/>
</dbReference>
<dbReference type="InterPro" id="IPR006076">
    <property type="entry name" value="FAD-dep_OxRdtase"/>
</dbReference>
<gene>
    <name evidence="3" type="ORF">EDC56_1043</name>
</gene>